<dbReference type="RefSeq" id="XP_041294957.1">
    <property type="nucleotide sequence ID" value="XM_041431108.1"/>
</dbReference>
<dbReference type="AlphaFoldDB" id="A0A9P7JW56"/>
<evidence type="ECO:0000313" key="1">
    <source>
        <dbReference type="EMBL" id="KAG2111900.1"/>
    </source>
</evidence>
<dbReference type="InterPro" id="IPR040521">
    <property type="entry name" value="KDZ"/>
</dbReference>
<dbReference type="GeneID" id="64693367"/>
<proteinExistence type="predicted"/>
<accession>A0A9P7JW56</accession>
<protein>
    <submittedName>
        <fullName evidence="1">Uncharacterized protein</fullName>
    </submittedName>
</protein>
<organism evidence="1 2">
    <name type="scientific">Suillus discolor</name>
    <dbReference type="NCBI Taxonomy" id="1912936"/>
    <lineage>
        <taxon>Eukaryota</taxon>
        <taxon>Fungi</taxon>
        <taxon>Dikarya</taxon>
        <taxon>Basidiomycota</taxon>
        <taxon>Agaricomycotina</taxon>
        <taxon>Agaricomycetes</taxon>
        <taxon>Agaricomycetidae</taxon>
        <taxon>Boletales</taxon>
        <taxon>Suillineae</taxon>
        <taxon>Suillaceae</taxon>
        <taxon>Suillus</taxon>
    </lineage>
</organism>
<evidence type="ECO:0000313" key="2">
    <source>
        <dbReference type="Proteomes" id="UP000823399"/>
    </source>
</evidence>
<comment type="caution">
    <text evidence="1">The sequence shown here is derived from an EMBL/GenBank/DDBJ whole genome shotgun (WGS) entry which is preliminary data.</text>
</comment>
<dbReference type="Proteomes" id="UP000823399">
    <property type="component" value="Unassembled WGS sequence"/>
</dbReference>
<dbReference type="Pfam" id="PF18758">
    <property type="entry name" value="KDZ"/>
    <property type="match status" value="1"/>
</dbReference>
<gene>
    <name evidence="1" type="ORF">F5147DRAFT_572782</name>
</gene>
<reference evidence="1" key="1">
    <citation type="journal article" date="2020" name="New Phytol.">
        <title>Comparative genomics reveals dynamic genome evolution in host specialist ectomycorrhizal fungi.</title>
        <authorList>
            <person name="Lofgren L.A."/>
            <person name="Nguyen N.H."/>
            <person name="Vilgalys R."/>
            <person name="Ruytinx J."/>
            <person name="Liao H.L."/>
            <person name="Branco S."/>
            <person name="Kuo A."/>
            <person name="LaButti K."/>
            <person name="Lipzen A."/>
            <person name="Andreopoulos W."/>
            <person name="Pangilinan J."/>
            <person name="Riley R."/>
            <person name="Hundley H."/>
            <person name="Na H."/>
            <person name="Barry K."/>
            <person name="Grigoriev I.V."/>
            <person name="Stajich J.E."/>
            <person name="Kennedy P.G."/>
        </authorList>
    </citation>
    <scope>NUCLEOTIDE SEQUENCE</scope>
    <source>
        <strain evidence="1">FC423</strain>
    </source>
</reference>
<sequence>MLYTKDGNNSLKCVLKQRMGDNDMDSDDTMALSQRSCELPTMQFVGGDRYLSRDFIDSFIGKSFVVLTNSLQFTQTQDNPCAGRWKNMKDKKTRKMWGVFDESGIFMVVCRHGYWSLSFHSWAD</sequence>
<keyword evidence="2" id="KW-1185">Reference proteome</keyword>
<dbReference type="EMBL" id="JABBWM010000016">
    <property type="protein sequence ID" value="KAG2111900.1"/>
    <property type="molecule type" value="Genomic_DNA"/>
</dbReference>
<name>A0A9P7JW56_9AGAM</name>
<dbReference type="OrthoDB" id="3251205at2759"/>